<sequence length="551" mass="61406">MASSLQEFLRQSGPTLSSHLCTLLQGQGIPAATARKRIERAPPEVQKIKNLRFPHNERFVYLKEQWNTEEFWQALLKALDDTGSVYGLALHALKARGGLVPRKHFSIICGSPEFLKKHVPAQGVLERGLDLRLFRLQTHARLGECVTFGERLPLPSIPLNAVRARRLTEDLLLNALKEWLRNLGLGSYESVKLRSDEAPAEEQPRFGQFRWDLTAPSYMHPLLTFDRRSKSGGNPGFIVADVVLGTTLTEQQVEVFLHKCEVMRYQRKTRPFLAFLIADHFERQAFALGRNRGLVLATPGAVLGEDVGTALQTLLSTLTHATDAVVQNPLVVIDLVNRLSKIEGAAGNLRGALFEMIIAHLVRVNEGNETQLGVGITDPTTGARAEIDVLRTKGSQEVAVYECKGKSPNTRVSREEVEKWLKISVPRIDAYLHAHPNHHACRVRKFEFWTSGTFVPEARQLLQQAKASTRKYQIDFRDGEGVLEYARDIRDTHFLELLSQHFLKHPLAQLEPVPSNNATAPSAPPPANAPQMPPPTAPVSSVALSNEVRAP</sequence>
<evidence type="ECO:0000313" key="3">
    <source>
        <dbReference type="Proteomes" id="UP000320179"/>
    </source>
</evidence>
<accession>A0AAE6G367</accession>
<feature type="compositionally biased region" description="Pro residues" evidence="1">
    <location>
        <begin position="522"/>
        <end position="537"/>
    </location>
</feature>
<feature type="compositionally biased region" description="Low complexity" evidence="1">
    <location>
        <begin position="512"/>
        <end position="521"/>
    </location>
</feature>
<gene>
    <name evidence="2" type="ORF">BHS09_26085</name>
</gene>
<feature type="region of interest" description="Disordered" evidence="1">
    <location>
        <begin position="512"/>
        <end position="551"/>
    </location>
</feature>
<evidence type="ECO:0008006" key="4">
    <source>
        <dbReference type="Google" id="ProtNLM"/>
    </source>
</evidence>
<proteinExistence type="predicted"/>
<organism evidence="2 3">
    <name type="scientific">Myxococcus xanthus</name>
    <dbReference type="NCBI Taxonomy" id="34"/>
    <lineage>
        <taxon>Bacteria</taxon>
        <taxon>Pseudomonadati</taxon>
        <taxon>Myxococcota</taxon>
        <taxon>Myxococcia</taxon>
        <taxon>Myxococcales</taxon>
        <taxon>Cystobacterineae</taxon>
        <taxon>Myxococcaceae</taxon>
        <taxon>Myxococcus</taxon>
    </lineage>
</organism>
<protein>
    <recommendedName>
        <fullName evidence="4">Restriction endonuclease</fullName>
    </recommendedName>
</protein>
<dbReference type="AlphaFoldDB" id="A0AAE6G367"/>
<dbReference type="Proteomes" id="UP000320179">
    <property type="component" value="Chromosome"/>
</dbReference>
<evidence type="ECO:0000313" key="2">
    <source>
        <dbReference type="EMBL" id="QDE70168.1"/>
    </source>
</evidence>
<name>A0AAE6G367_MYXXA</name>
<reference evidence="2 3" key="1">
    <citation type="journal article" date="2019" name="Science">
        <title>Social genes are selection hotspots in kin groups of a soil microbe.</title>
        <authorList>
            <person name="Wielgoss S."/>
            <person name="Wolfensberger R."/>
            <person name="Sun L."/>
            <person name="Fiegna F."/>
            <person name="Velicer G.J."/>
        </authorList>
    </citation>
    <scope>NUCLEOTIDE SEQUENCE [LARGE SCALE GENOMIC DNA]</scope>
    <source>
        <strain evidence="2 3">MC3.5.9c15</strain>
    </source>
</reference>
<evidence type="ECO:0000256" key="1">
    <source>
        <dbReference type="SAM" id="MobiDB-lite"/>
    </source>
</evidence>
<dbReference type="EMBL" id="CP017174">
    <property type="protein sequence ID" value="QDE70168.1"/>
    <property type="molecule type" value="Genomic_DNA"/>
</dbReference>
<dbReference type="RefSeq" id="WP_140794328.1">
    <property type="nucleotide sequence ID" value="NZ_CP017170.1"/>
</dbReference>